<evidence type="ECO:0000313" key="2">
    <source>
        <dbReference type="Proteomes" id="UP000530424"/>
    </source>
</evidence>
<dbReference type="Pfam" id="PF00702">
    <property type="entry name" value="Hydrolase"/>
    <property type="match status" value="1"/>
</dbReference>
<evidence type="ECO:0000313" key="1">
    <source>
        <dbReference type="EMBL" id="NYJ02317.1"/>
    </source>
</evidence>
<dbReference type="InterPro" id="IPR006439">
    <property type="entry name" value="HAD-SF_hydro_IA"/>
</dbReference>
<dbReference type="AlphaFoldDB" id="A0A853C4Z1"/>
<sequence>MSAPYAACLIDVFGTALSVDFERYNAGIAERAGVDAATFIDAVQLWAAGVMDGSTPIAEALERTLRDCGASPNRALIDELVTLERALLHDLAVLHDDTLPFLELLREKGVRTAFVSNCSDNTGPLLEALGLTALVEELVLSCEVGSAKPSPGIYEVALERLDVFAEDALFVDDQQAYCEGAAALGIRAVRIDRAGWAGDVSLLTDLTEYF</sequence>
<dbReference type="SFLD" id="SFLDS00003">
    <property type="entry name" value="Haloacid_Dehalogenase"/>
    <property type="match status" value="1"/>
</dbReference>
<dbReference type="Gene3D" id="3.40.50.1000">
    <property type="entry name" value="HAD superfamily/HAD-like"/>
    <property type="match status" value="1"/>
</dbReference>
<dbReference type="NCBIfam" id="TIGR01509">
    <property type="entry name" value="HAD-SF-IA-v3"/>
    <property type="match status" value="1"/>
</dbReference>
<dbReference type="EMBL" id="JACCFP010000001">
    <property type="protein sequence ID" value="NYJ02317.1"/>
    <property type="molecule type" value="Genomic_DNA"/>
</dbReference>
<dbReference type="InterPro" id="IPR036412">
    <property type="entry name" value="HAD-like_sf"/>
</dbReference>
<keyword evidence="1" id="KW-0378">Hydrolase</keyword>
<name>A0A853C4Z1_9ACTN</name>
<dbReference type="Proteomes" id="UP000530424">
    <property type="component" value="Unassembled WGS sequence"/>
</dbReference>
<accession>A0A853C4Z1</accession>
<dbReference type="RefSeq" id="WP_179668701.1">
    <property type="nucleotide sequence ID" value="NZ_JACCFP010000001.1"/>
</dbReference>
<comment type="caution">
    <text evidence="1">The sequence shown here is derived from an EMBL/GenBank/DDBJ whole genome shotgun (WGS) entry which is preliminary data.</text>
</comment>
<dbReference type="SUPFAM" id="SSF56784">
    <property type="entry name" value="HAD-like"/>
    <property type="match status" value="1"/>
</dbReference>
<dbReference type="SFLD" id="SFLDG01129">
    <property type="entry name" value="C1.5:_HAD__Beta-PGM__Phosphata"/>
    <property type="match status" value="1"/>
</dbReference>
<protein>
    <submittedName>
        <fullName evidence="1">Putative hydrolase of the HAD superfamily</fullName>
    </submittedName>
</protein>
<reference evidence="1 2" key="1">
    <citation type="submission" date="2020-07" db="EMBL/GenBank/DDBJ databases">
        <title>Sequencing the genomes of 1000 actinobacteria strains.</title>
        <authorList>
            <person name="Klenk H.-P."/>
        </authorList>
    </citation>
    <scope>NUCLEOTIDE SEQUENCE [LARGE SCALE GENOMIC DNA]</scope>
    <source>
        <strain evidence="1 2">DSM 103833</strain>
    </source>
</reference>
<dbReference type="PANTHER" id="PTHR46649:SF4">
    <property type="entry name" value="HALOACID DEHALOGENASE-LIKE HYDROLASE (HAD) SUPERFAMILY PROTEIN"/>
    <property type="match status" value="1"/>
</dbReference>
<keyword evidence="2" id="KW-1185">Reference proteome</keyword>
<organism evidence="1 2">
    <name type="scientific">Nocardioides thalensis</name>
    <dbReference type="NCBI Taxonomy" id="1914755"/>
    <lineage>
        <taxon>Bacteria</taxon>
        <taxon>Bacillati</taxon>
        <taxon>Actinomycetota</taxon>
        <taxon>Actinomycetes</taxon>
        <taxon>Propionibacteriales</taxon>
        <taxon>Nocardioidaceae</taxon>
        <taxon>Nocardioides</taxon>
    </lineage>
</organism>
<gene>
    <name evidence="1" type="ORF">HNR19_003015</name>
</gene>
<dbReference type="InterPro" id="IPR023214">
    <property type="entry name" value="HAD_sf"/>
</dbReference>
<proteinExistence type="predicted"/>
<dbReference type="PANTHER" id="PTHR46649">
    <property type="match status" value="1"/>
</dbReference>
<dbReference type="GO" id="GO:0016787">
    <property type="term" value="F:hydrolase activity"/>
    <property type="evidence" value="ECO:0007669"/>
    <property type="project" value="UniProtKB-KW"/>
</dbReference>